<evidence type="ECO:0000313" key="13">
    <source>
        <dbReference type="EMBL" id="KDB21196.1"/>
    </source>
</evidence>
<sequence length="1605" mass="181883">MGTDTLSGAVAAVSGPTDIQVKKTSSKPPKIKAKKDIKLKTPSKAPLKTDIGPSKATKAVKVGVVKTSSKEKEKKQAKSSTTTATTSPPLASTSTSTSATTPQALQNTNNDAHQLKPGSSDLLDKQAKAVQARLKMNHYANRARHSPAGRGGLMNYPGPNGRVPGAFPPGIYTQSPHRPNQTMLERVKPSHLAPHWISWESLAVTVSNFPPNVNTYTLWKSFSACGAVDFIELFEDVRGKREGRGRVRFRPPPKESFWLDGRHVLELEDGQRIIISVRVDTFRRRKEVPSPVDPKIMYPLSLEAVGRSLDIGCLSGEQSMIIMRTITASFQEYIRFVADLHRREINIFFQMVKTETRLPPAIPHAVHSYRIRIPFVHLSRIKRIQENDELSFIFSLDSPPSYHRKLQDLSNTFSEVDNIWRSDDTWYRQTDIVHNPLDLIHSKTSLKKAHPVINIGRWTTFRVTFHLPDADNTQSLDTLSKILKDFNVEIQNINSFTLKRHPPTADLAWRWIDPPSTYASKRTSSLEDLAENEYTHISYAVRYQLEVCISHGFLSEYTIDKDFAKKLESLGERDGKDLLEYVAQEKTVYHDPMEIFNIQFFSGVTNRRIPKYCCYMRSATVTPSTIYFNTPTVDTSNRVIRHYIEYADRFLRVRFTDEKYEGRINSTYNNCMDEVFTRVKRTMTNGITVGDRHYEFLAFGNSQFREHGAYFFASLPNLTAANIRAWMGHFSDIKIVAKHAARLGQCFSTTRAVTGCPVTVREIDEVERNGYIFSDGVGRISKFLAQMIMTEFKLQTPSEEPPSVFQFRLGGCKGILTVSPEAQRREVHIRKSQYKFAAIHNGLEIIRWSQFAAAHLNRQLIVVLSALGVSDEIFIQKLRLMLEDMEQAMTSETKAMSMLQKRVDPNQMTLILAQMVHDGFQGSCDPFVKSLLELWRAWQIKYLKEKAKVFIDQGACLFGCLDETATLKGYYEKKRPSIEATYEERLEYLPEIFVQVFDNEEEKKYRVIEGPCILARNPSLHPGDIRVVRAVDVPALHHLKDVIVFPQTGDRDVPSTCSGGDLDGDDYIVIWDQDLVPLPKDWFREPMDYTASNAQSLTRDVTVNDITSFFVTYMKNDRLPQIAHAHLAFADYLEDGVNDERCIQLAQLHSAAVDYNKSGIPANMTRDLVPRKWPHFMEKKYKPKEAQYQSKKILGQIYDIVERVEFRPKLEAPFDERILNCDISVSEDMVLAAKKLKALYDADMRRIMAQHEIKTEFEVWSTFVLGHANMSKDYKFHEELGQISSALRDRFLSMCQDEAGGRDFQHLAPLAVAMYRVTAQEVADALGKEESSNGHDVGNAIKKEYKHLRNDQIPLISFPWVLQPVLGKIANRHFDDTGIMEGAGKLATWSSVAYEQSRIRRINGIKGINHAPRDVETAGGIQHAGEVLELFQEDLGFDPFDGLGDAFDQLGCHPNEDDKPAVDQDSRSKAKCAIPLLDTEQSDSLIEVDDDIFTPITPCTIDSSRRGSVPIEEQSSLLDISNENIETETRKNDSTEPKRPVAHPRPKEGQENQPPLQKNNLISSFLDGSTGPDEMIDGDEEVEMMEDDGDVDPSAVNQLEMLLNI</sequence>
<feature type="compositionally biased region" description="Basic and acidic residues" evidence="11">
    <location>
        <begin position="1527"/>
        <end position="1550"/>
    </location>
</feature>
<feature type="compositionally biased region" description="Low complexity" evidence="11">
    <location>
        <begin position="54"/>
        <end position="67"/>
    </location>
</feature>
<comment type="catalytic activity">
    <reaction evidence="8">
        <text>RNA(n) + a ribonucleoside 5'-triphosphate = RNA(n+1) + diphosphate</text>
        <dbReference type="Rhea" id="RHEA:21248"/>
        <dbReference type="Rhea" id="RHEA-COMP:14527"/>
        <dbReference type="Rhea" id="RHEA-COMP:17342"/>
        <dbReference type="ChEBI" id="CHEBI:33019"/>
        <dbReference type="ChEBI" id="CHEBI:61557"/>
        <dbReference type="ChEBI" id="CHEBI:140395"/>
        <dbReference type="EC" id="2.7.7.48"/>
    </reaction>
</comment>
<evidence type="ECO:0000256" key="6">
    <source>
        <dbReference type="ARBA" id="ARBA00022884"/>
    </source>
</evidence>
<feature type="region of interest" description="Disordered" evidence="11">
    <location>
        <begin position="1498"/>
        <end position="1560"/>
    </location>
</feature>
<dbReference type="InterPro" id="IPR057596">
    <property type="entry name" value="RDRP_core"/>
</dbReference>
<evidence type="ECO:0000256" key="1">
    <source>
        <dbReference type="ARBA" id="ARBA00005762"/>
    </source>
</evidence>
<evidence type="ECO:0000256" key="4">
    <source>
        <dbReference type="ARBA" id="ARBA00022679"/>
    </source>
</evidence>
<feature type="region of interest" description="Disordered" evidence="11">
    <location>
        <begin position="1"/>
        <end position="119"/>
    </location>
</feature>
<dbReference type="InterPro" id="IPR035979">
    <property type="entry name" value="RBD_domain_sf"/>
</dbReference>
<dbReference type="GO" id="GO:0031380">
    <property type="term" value="C:nuclear RNA-directed RNA polymerase complex"/>
    <property type="evidence" value="ECO:0007669"/>
    <property type="project" value="TreeGrafter"/>
</dbReference>
<feature type="compositionally biased region" description="Polar residues" evidence="11">
    <location>
        <begin position="1513"/>
        <end position="1524"/>
    </location>
</feature>
<evidence type="ECO:0000313" key="14">
    <source>
        <dbReference type="Proteomes" id="UP000024533"/>
    </source>
</evidence>
<keyword evidence="10" id="KW-0175">Coiled coil</keyword>
<dbReference type="OrthoDB" id="6513042at2759"/>
<proteinExistence type="inferred from homology"/>
<feature type="domain" description="RRM" evidence="12">
    <location>
        <begin position="202"/>
        <end position="280"/>
    </location>
</feature>
<keyword evidence="4" id="KW-0808">Transferase</keyword>
<dbReference type="Proteomes" id="UP000024533">
    <property type="component" value="Unassembled WGS sequence"/>
</dbReference>
<dbReference type="OMA" id="DDYLVIW"/>
<evidence type="ECO:0000256" key="3">
    <source>
        <dbReference type="ARBA" id="ARBA00022484"/>
    </source>
</evidence>
<keyword evidence="7" id="KW-0943">RNA-mediated gene silencing</keyword>
<dbReference type="InterPro" id="IPR007855">
    <property type="entry name" value="RDRP"/>
</dbReference>
<dbReference type="PANTHER" id="PTHR23079:SF55">
    <property type="entry name" value="RNA-DIRECTED RNA POLYMERASE"/>
    <property type="match status" value="1"/>
</dbReference>
<evidence type="ECO:0000256" key="7">
    <source>
        <dbReference type="ARBA" id="ARBA00023158"/>
    </source>
</evidence>
<dbReference type="HOGENOM" id="CLU_001366_0_0_1"/>
<comment type="caution">
    <text evidence="13">The sequence shown here is derived from an EMBL/GenBank/DDBJ whole genome shotgun (WGS) entry which is preliminary data.</text>
</comment>
<dbReference type="InterPro" id="IPR058752">
    <property type="entry name" value="RDRP_C_head"/>
</dbReference>
<dbReference type="CDD" id="cd00590">
    <property type="entry name" value="RRM_SF"/>
    <property type="match status" value="1"/>
</dbReference>
<dbReference type="SUPFAM" id="SSF54928">
    <property type="entry name" value="RNA-binding domain, RBD"/>
    <property type="match status" value="1"/>
</dbReference>
<dbReference type="EMBL" id="AOKY01000593">
    <property type="protein sequence ID" value="KDB21196.1"/>
    <property type="molecule type" value="Genomic_DNA"/>
</dbReference>
<comment type="similarity">
    <text evidence="1">Belongs to the RdRP family.</text>
</comment>
<reference evidence="13 14" key="1">
    <citation type="submission" date="2014-02" db="EMBL/GenBank/DDBJ databases">
        <title>The Genome Sequence of Trichophyton interdigitale MR816.</title>
        <authorList>
            <consortium name="The Broad Institute Genomics Platform"/>
            <person name="Cuomo C.A."/>
            <person name="White T.C."/>
            <person name="Graser Y."/>
            <person name="Martinez-Rossi N."/>
            <person name="Heitman J."/>
            <person name="Young S.K."/>
            <person name="Zeng Q."/>
            <person name="Gargeya S."/>
            <person name="Abouelleil A."/>
            <person name="Alvarado L."/>
            <person name="Chapman S.B."/>
            <person name="Gainer-Dewar J."/>
            <person name="Goldberg J."/>
            <person name="Griggs A."/>
            <person name="Gujja S."/>
            <person name="Hansen M."/>
            <person name="Howarth C."/>
            <person name="Imamovic A."/>
            <person name="Larimer J."/>
            <person name="Martinez D."/>
            <person name="Murphy C."/>
            <person name="Pearson M.D."/>
            <person name="Persinoti G."/>
            <person name="Poon T."/>
            <person name="Priest M."/>
            <person name="Roberts A.D."/>
            <person name="Saif S."/>
            <person name="Shea T.D."/>
            <person name="Sykes S.N."/>
            <person name="Wortman J."/>
            <person name="Nusbaum C."/>
            <person name="Birren B."/>
        </authorList>
    </citation>
    <scope>NUCLEOTIDE SEQUENCE [LARGE SCALE GENOMIC DNA]</scope>
    <source>
        <strain evidence="13 14">MR816</strain>
    </source>
</reference>
<dbReference type="GO" id="GO:0003723">
    <property type="term" value="F:RNA binding"/>
    <property type="evidence" value="ECO:0007669"/>
    <property type="project" value="UniProtKB-UniRule"/>
</dbReference>
<dbReference type="STRING" id="1215338.A0A059J022"/>
<dbReference type="Pfam" id="PF05183">
    <property type="entry name" value="RdRP"/>
    <property type="match status" value="1"/>
</dbReference>
<evidence type="ECO:0000256" key="2">
    <source>
        <dbReference type="ARBA" id="ARBA00012494"/>
    </source>
</evidence>
<dbReference type="EC" id="2.7.7.48" evidence="2"/>
<evidence type="ECO:0000256" key="10">
    <source>
        <dbReference type="SAM" id="Coils"/>
    </source>
</evidence>
<evidence type="ECO:0000259" key="12">
    <source>
        <dbReference type="PROSITE" id="PS50102"/>
    </source>
</evidence>
<gene>
    <name evidence="13" type="ORF">H109_06860</name>
</gene>
<feature type="compositionally biased region" description="Low complexity" evidence="11">
    <location>
        <begin position="78"/>
        <end position="105"/>
    </location>
</feature>
<accession>A0A059J022</accession>
<keyword evidence="6 9" id="KW-0694">RNA-binding</keyword>
<dbReference type="PROSITE" id="PS50102">
    <property type="entry name" value="RRM"/>
    <property type="match status" value="1"/>
</dbReference>
<feature type="coiled-coil region" evidence="10">
    <location>
        <begin position="875"/>
        <end position="902"/>
    </location>
</feature>
<name>A0A059J022_TRIIM</name>
<protein>
    <recommendedName>
        <fullName evidence="2">RNA-directed RNA polymerase</fullName>
        <ecNumber evidence="2">2.7.7.48</ecNumber>
    </recommendedName>
</protein>
<dbReference type="PANTHER" id="PTHR23079">
    <property type="entry name" value="RNA-DEPENDENT RNA POLYMERASE"/>
    <property type="match status" value="1"/>
</dbReference>
<evidence type="ECO:0000256" key="5">
    <source>
        <dbReference type="ARBA" id="ARBA00022695"/>
    </source>
</evidence>
<keyword evidence="14" id="KW-1185">Reference proteome</keyword>
<keyword evidence="5" id="KW-0548">Nucleotidyltransferase</keyword>
<keyword evidence="3" id="KW-0696">RNA-directed RNA polymerase</keyword>
<evidence type="ECO:0000256" key="11">
    <source>
        <dbReference type="SAM" id="MobiDB-lite"/>
    </source>
</evidence>
<dbReference type="GO" id="GO:0003968">
    <property type="term" value="F:RNA-directed RNA polymerase activity"/>
    <property type="evidence" value="ECO:0007669"/>
    <property type="project" value="UniProtKB-KW"/>
</dbReference>
<feature type="compositionally biased region" description="Polar residues" evidence="11">
    <location>
        <begin position="1551"/>
        <end position="1560"/>
    </location>
</feature>
<evidence type="ECO:0000256" key="8">
    <source>
        <dbReference type="ARBA" id="ARBA00048744"/>
    </source>
</evidence>
<evidence type="ECO:0000256" key="9">
    <source>
        <dbReference type="PROSITE-ProRule" id="PRU00176"/>
    </source>
</evidence>
<organism evidence="13 14">
    <name type="scientific">Trichophyton interdigitale (strain MR816)</name>
    <dbReference type="NCBI Taxonomy" id="1215338"/>
    <lineage>
        <taxon>Eukaryota</taxon>
        <taxon>Fungi</taxon>
        <taxon>Dikarya</taxon>
        <taxon>Ascomycota</taxon>
        <taxon>Pezizomycotina</taxon>
        <taxon>Eurotiomycetes</taxon>
        <taxon>Eurotiomycetidae</taxon>
        <taxon>Onygenales</taxon>
        <taxon>Arthrodermataceae</taxon>
        <taxon>Trichophyton</taxon>
    </lineage>
</organism>
<dbReference type="InterPro" id="IPR000504">
    <property type="entry name" value="RRM_dom"/>
</dbReference>
<dbReference type="Pfam" id="PF26253">
    <property type="entry name" value="RdRP_head"/>
    <property type="match status" value="1"/>
</dbReference>
<dbReference type="GO" id="GO:0030422">
    <property type="term" value="P:siRNA processing"/>
    <property type="evidence" value="ECO:0007669"/>
    <property type="project" value="TreeGrafter"/>
</dbReference>